<name>A0A1X9MD16_9BACI</name>
<gene>
    <name evidence="1" type="ORF">BkAM31D_12225</name>
</gene>
<reference evidence="1 2" key="1">
    <citation type="submission" date="2017-04" db="EMBL/GenBank/DDBJ databases">
        <title>Bacillus krulwichiae AM31D Genome sequencing and assembly.</title>
        <authorList>
            <person name="Krulwich T.A."/>
            <person name="Anastor L."/>
            <person name="Ehrlich R."/>
            <person name="Ehrlich G.D."/>
            <person name="Janto B."/>
        </authorList>
    </citation>
    <scope>NUCLEOTIDE SEQUENCE [LARGE SCALE GENOMIC DNA]</scope>
    <source>
        <strain evidence="1 2">AM31D</strain>
    </source>
</reference>
<proteinExistence type="predicted"/>
<organism evidence="1 2">
    <name type="scientific">Halalkalibacter krulwichiae</name>
    <dbReference type="NCBI Taxonomy" id="199441"/>
    <lineage>
        <taxon>Bacteria</taxon>
        <taxon>Bacillati</taxon>
        <taxon>Bacillota</taxon>
        <taxon>Bacilli</taxon>
        <taxon>Bacillales</taxon>
        <taxon>Bacillaceae</taxon>
        <taxon>Halalkalibacter</taxon>
    </lineage>
</organism>
<evidence type="ECO:0008006" key="3">
    <source>
        <dbReference type="Google" id="ProtNLM"/>
    </source>
</evidence>
<dbReference type="AlphaFoldDB" id="A0A1X9MD16"/>
<dbReference type="RefSeq" id="WP_066149116.1">
    <property type="nucleotide sequence ID" value="NZ_CP020814.1"/>
</dbReference>
<keyword evidence="2" id="KW-1185">Reference proteome</keyword>
<protein>
    <recommendedName>
        <fullName evidence="3">DUF4367 domain-containing protein</fullName>
    </recommendedName>
</protein>
<evidence type="ECO:0000313" key="2">
    <source>
        <dbReference type="Proteomes" id="UP000193006"/>
    </source>
</evidence>
<evidence type="ECO:0000313" key="1">
    <source>
        <dbReference type="EMBL" id="ARK30534.1"/>
    </source>
</evidence>
<dbReference type="KEGG" id="bkw:BkAM31D_12225"/>
<dbReference type="Proteomes" id="UP000193006">
    <property type="component" value="Chromosome"/>
</dbReference>
<sequence precursor="true">MIKQGLSIFLLAIMVIAISSVTMIQAQSFTDKEIDEFVKVNKYKTVKEALDIFEKRINQKVSLPAKLPFKPTHYFGKITENGDLQLHYMNVEEKHEDFIFYILYPDTKVDEHISSEDKVLTLDDGSKAYYRLNSVYPRSLAFKKNGLGYLIGGNPNQNGKYNVEGLLEIANSIQ</sequence>
<accession>A0A1X9MD16</accession>
<dbReference type="EMBL" id="CP020814">
    <property type="protein sequence ID" value="ARK30534.1"/>
    <property type="molecule type" value="Genomic_DNA"/>
</dbReference>